<evidence type="ECO:0000313" key="1">
    <source>
        <dbReference type="EMBL" id="SFC14657.1"/>
    </source>
</evidence>
<evidence type="ECO:0000313" key="2">
    <source>
        <dbReference type="Proteomes" id="UP000199207"/>
    </source>
</evidence>
<dbReference type="EMBL" id="FOLM01000002">
    <property type="protein sequence ID" value="SFC14657.1"/>
    <property type="molecule type" value="Genomic_DNA"/>
</dbReference>
<dbReference type="STRING" id="910347.SAMN05421773_102121"/>
<dbReference type="Proteomes" id="UP000199207">
    <property type="component" value="Unassembled WGS sequence"/>
</dbReference>
<reference evidence="1 2" key="1">
    <citation type="submission" date="2016-10" db="EMBL/GenBank/DDBJ databases">
        <authorList>
            <person name="de Groot N.N."/>
        </authorList>
    </citation>
    <scope>NUCLEOTIDE SEQUENCE [LARGE SCALE GENOMIC DNA]</scope>
    <source>
        <strain evidence="1 2">CGMCC 4.5739</strain>
    </source>
</reference>
<dbReference type="Pfam" id="PF20471">
    <property type="entry name" value="DUF6716"/>
    <property type="match status" value="1"/>
</dbReference>
<name>A0A1I1GS93_9ACTN</name>
<gene>
    <name evidence="1" type="ORF">SAMN05421773_102121</name>
</gene>
<protein>
    <submittedName>
        <fullName evidence="1">Uncharacterized protein</fullName>
    </submittedName>
</protein>
<proteinExistence type="predicted"/>
<dbReference type="OrthoDB" id="8441777at2"/>
<organism evidence="1 2">
    <name type="scientific">Streptomyces aidingensis</name>
    <dbReference type="NCBI Taxonomy" id="910347"/>
    <lineage>
        <taxon>Bacteria</taxon>
        <taxon>Bacillati</taxon>
        <taxon>Actinomycetota</taxon>
        <taxon>Actinomycetes</taxon>
        <taxon>Kitasatosporales</taxon>
        <taxon>Streptomycetaceae</taxon>
        <taxon>Streptomyces</taxon>
    </lineage>
</organism>
<accession>A0A1I1GS93</accession>
<keyword evidence="2" id="KW-1185">Reference proteome</keyword>
<dbReference type="InterPro" id="IPR046561">
    <property type="entry name" value="DUF6716"/>
</dbReference>
<sequence>MGSARPRAVVFADSDSRWKWAAMTARQIAPDHAVDARFLRGDSMPSQRQIDEVGIVPDTSRVVSLPELVTEPGLAEADLLVLGVTGGSVLAVIHALGTAWREREHRPVVVTGYVGVVYENVVDGAVLRVGADIVLANSAADADTLRDIYAGVGADPKAVVESALPYLGGKRYDPEAWRRGERPFTVCFAVQPSVPASREERVGILAKAARHARLHPDREVLIKLRNRPGEGVTHTEAYSYEELFGQLADPPANLKLLYGEMGGVLDRTDLLVTVSSTAAMEAIHRSIPTGILTDFGIREAHGNHFFVSSGLLTSWQELDEGRLPTVAPGWAEQHGLTGQDPYREARDRYAALRGCALPPLRPWYTPERHGDYLGNVVPRRGIGLDGLPLAAGDPAGGRPGGRRWPGRLLRRGAGRVYRLARRRLGPALRRLAED</sequence>
<dbReference type="AlphaFoldDB" id="A0A1I1GS93"/>
<dbReference type="RefSeq" id="WP_093837454.1">
    <property type="nucleotide sequence ID" value="NZ_FOLM01000002.1"/>
</dbReference>